<name>A0ABV0G2Q6_9BURK</name>
<dbReference type="PANTHER" id="PTHR37842">
    <property type="match status" value="1"/>
</dbReference>
<comment type="caution">
    <text evidence="4">The sequence shown here is derived from an EMBL/GenBank/DDBJ whole genome shotgun (WGS) entry which is preliminary data.</text>
</comment>
<sequence length="835" mass="91878">MPLTLLRSSLRVLLLAAAVQALPAFAQARLEFSAHATPASRSVRLVDGAQLSPVVVSDNDAPLVKLSAQLFADDLAKVTGKAPAVVAEATADQVVIAGTLGQSRLIDRLARAGKLKGLDQLRGQWEATLWQSVEAPLPKVKRALVIVGSDPRGTAYGLMQMSERMGVSPWHWWADVPPKRQASLYVQAAQPSVDKPAVRYRGIFVNDEDWGLIPWIKTTFDPAHGNFGPKTYEKIFELMLRMRLNYIWPAMHEVSTEFGSNLDNARMAARYGILLGSSHCEPMLYNNVHWDEKTQGPWDYARNKDAIHAVWETTAANVSGQDGVWTMGIRGIHDRGMQGPPDTAVRMATLGQVFKDQQALITKHTATRPGTPAKIFVPYKEVLPIYDAGLPVPDDVTLVWVDDNFGYIRRLSNPAERKRAGGAGVYWHLSYYGGPHSYTWINTTAPALMWEEFHKAWANEARTAWVINVGDIKPMEVGMDYFARLAWAPESMGPESASRFLKEFAERNFSAAHAPALAELMAEHFRLGTVRKPELMERSWALSLTAARAAQLRDEYQHLLRMDAALAASLPAESRDAYFEMIGFPARVVAYSGLIFLADRDVQMGVDAAANTERIQTLRNTLTQQVDHFNNEVAGGKWKGVMPGLETAANLMAWNSQVRWPWGETKPVVLPDPAGQPSESRWRPASATLQQQAGQGGAAWHSVPGLGGTGRALVVLPANLQTTWRSDPASAPALEYEFNTKAVDGVAYLEFMPTFRLIPGTQLGVAVSLDGQALGNFEVPGASGSEDENGRIRQDAVQTNSVRLKLPLGKLEAGKHRLRVVALDPGLVFDRIWLP</sequence>
<dbReference type="InterPro" id="IPR031924">
    <property type="entry name" value="GH115"/>
</dbReference>
<organism evidence="4 5">
    <name type="scientific">Roseateles paludis</name>
    <dbReference type="NCBI Taxonomy" id="3145238"/>
    <lineage>
        <taxon>Bacteria</taxon>
        <taxon>Pseudomonadati</taxon>
        <taxon>Pseudomonadota</taxon>
        <taxon>Betaproteobacteria</taxon>
        <taxon>Burkholderiales</taxon>
        <taxon>Sphaerotilaceae</taxon>
        <taxon>Roseateles</taxon>
    </lineage>
</organism>
<dbReference type="Pfam" id="PF17829">
    <property type="entry name" value="GH115_C"/>
    <property type="match status" value="1"/>
</dbReference>
<evidence type="ECO:0000259" key="3">
    <source>
        <dbReference type="Pfam" id="PF17829"/>
    </source>
</evidence>
<dbReference type="Gene3D" id="1.20.58.2150">
    <property type="match status" value="1"/>
</dbReference>
<feature type="domain" description="Gylcosyl hydrolase 115 C-terminal" evidence="3">
    <location>
        <begin position="690"/>
        <end position="834"/>
    </location>
</feature>
<dbReference type="Pfam" id="PF15979">
    <property type="entry name" value="Glyco_hydro_115"/>
    <property type="match status" value="1"/>
</dbReference>
<dbReference type="RefSeq" id="WP_347704792.1">
    <property type="nucleotide sequence ID" value="NZ_JBDPZD010000002.1"/>
</dbReference>
<feature type="signal peptide" evidence="2">
    <location>
        <begin position="1"/>
        <end position="28"/>
    </location>
</feature>
<evidence type="ECO:0000313" key="5">
    <source>
        <dbReference type="Proteomes" id="UP001495147"/>
    </source>
</evidence>
<accession>A0ABV0G2Q6</accession>
<proteinExistence type="predicted"/>
<dbReference type="Proteomes" id="UP001495147">
    <property type="component" value="Unassembled WGS sequence"/>
</dbReference>
<feature type="chain" id="PRO_5045413737" evidence="2">
    <location>
        <begin position="29"/>
        <end position="835"/>
    </location>
</feature>
<dbReference type="Gene3D" id="3.20.20.520">
    <property type="entry name" value="Glycosyl hydrolase family 115"/>
    <property type="match status" value="1"/>
</dbReference>
<dbReference type="Gene3D" id="3.30.379.10">
    <property type="entry name" value="Chitobiase/beta-hexosaminidase domain 2-like"/>
    <property type="match status" value="1"/>
</dbReference>
<protein>
    <submittedName>
        <fullName evidence="4">Glycosyl hydrolase 115 family protein</fullName>
    </submittedName>
</protein>
<evidence type="ECO:0000256" key="1">
    <source>
        <dbReference type="ARBA" id="ARBA00022801"/>
    </source>
</evidence>
<reference evidence="4 5" key="1">
    <citation type="submission" date="2024-05" db="EMBL/GenBank/DDBJ databases">
        <title>Roseateles sp. DJS-2-20 16S ribosomal RNA gene Genome sequencing and assembly.</title>
        <authorList>
            <person name="Woo H."/>
        </authorList>
    </citation>
    <scope>NUCLEOTIDE SEQUENCE [LARGE SCALE GENOMIC DNA]</scope>
    <source>
        <strain evidence="4 5">DJS-2-20</strain>
    </source>
</reference>
<gene>
    <name evidence="4" type="ORF">ABDJ85_10930</name>
</gene>
<dbReference type="InterPro" id="IPR029018">
    <property type="entry name" value="Hex-like_dom2"/>
</dbReference>
<evidence type="ECO:0000313" key="4">
    <source>
        <dbReference type="EMBL" id="MEO3691985.1"/>
    </source>
</evidence>
<dbReference type="InterPro" id="IPR042301">
    <property type="entry name" value="GH115_sf"/>
</dbReference>
<dbReference type="EMBL" id="JBDPZD010000002">
    <property type="protein sequence ID" value="MEO3691985.1"/>
    <property type="molecule type" value="Genomic_DNA"/>
</dbReference>
<dbReference type="PANTHER" id="PTHR37842:SF2">
    <property type="entry name" value="GYLCOSYL HYDROLASE 115 C-TERMINAL DOMAIN-CONTAINING PROTEIN"/>
    <property type="match status" value="1"/>
</dbReference>
<evidence type="ECO:0000256" key="2">
    <source>
        <dbReference type="SAM" id="SignalP"/>
    </source>
</evidence>
<dbReference type="GO" id="GO:0016787">
    <property type="term" value="F:hydrolase activity"/>
    <property type="evidence" value="ECO:0007669"/>
    <property type="project" value="UniProtKB-KW"/>
</dbReference>
<keyword evidence="2" id="KW-0732">Signal</keyword>
<keyword evidence="1 4" id="KW-0378">Hydrolase</keyword>
<keyword evidence="5" id="KW-1185">Reference proteome</keyword>
<dbReference type="InterPro" id="IPR041437">
    <property type="entry name" value="GH115_C"/>
</dbReference>
<dbReference type="Gene3D" id="2.60.120.1620">
    <property type="match status" value="1"/>
</dbReference>